<dbReference type="EMBL" id="CM041533">
    <property type="protein sequence ID" value="KAI3374735.1"/>
    <property type="molecule type" value="Genomic_DNA"/>
</dbReference>
<reference evidence="1" key="1">
    <citation type="submission" date="2022-04" db="EMBL/GenBank/DDBJ databases">
        <title>Jade perch genome.</title>
        <authorList>
            <person name="Chao B."/>
        </authorList>
    </citation>
    <scope>NUCLEOTIDE SEQUENCE</scope>
    <source>
        <strain evidence="1">CB-2022</strain>
    </source>
</reference>
<keyword evidence="2" id="KW-1185">Reference proteome</keyword>
<feature type="non-terminal residue" evidence="1">
    <location>
        <position position="250"/>
    </location>
</feature>
<gene>
    <name evidence="1" type="ORF">L3Q82_021290</name>
</gene>
<comment type="caution">
    <text evidence="1">The sequence shown here is derived from an EMBL/GenBank/DDBJ whole genome shotgun (WGS) entry which is preliminary data.</text>
</comment>
<dbReference type="Proteomes" id="UP000831701">
    <property type="component" value="Chromosome 3"/>
</dbReference>
<protein>
    <submittedName>
        <fullName evidence="1">Uncharacterized protein</fullName>
    </submittedName>
</protein>
<accession>A0ACB8X393</accession>
<evidence type="ECO:0000313" key="1">
    <source>
        <dbReference type="EMBL" id="KAI3374735.1"/>
    </source>
</evidence>
<sequence>MAYLLLLQDVADRALRSGCILHNRVDLFAENDKYLLGRFRLPRAALGAIPDGLTPYHHSCRCSPPWVFGGCAHHRHPSAVLLLGIVNGTGCTIHESHSRRTGPTQERNPLNAIGAPVGHLLPYLIHMQYHSINLYLMCDCQSHLLSVITCFPGGAHTRLYAVLRVSANKELLETPCSLEVSFNPRHTRTRSTIELTIGILKGWICLDTAGSELQSKPEEVCGIITACCALCNIAMKVAHHFPLRHHNNKS</sequence>
<proteinExistence type="predicted"/>
<name>A0ACB8X393_9TELE</name>
<evidence type="ECO:0000313" key="2">
    <source>
        <dbReference type="Proteomes" id="UP000831701"/>
    </source>
</evidence>
<organism evidence="1 2">
    <name type="scientific">Scortum barcoo</name>
    <name type="common">barcoo grunter</name>
    <dbReference type="NCBI Taxonomy" id="214431"/>
    <lineage>
        <taxon>Eukaryota</taxon>
        <taxon>Metazoa</taxon>
        <taxon>Chordata</taxon>
        <taxon>Craniata</taxon>
        <taxon>Vertebrata</taxon>
        <taxon>Euteleostomi</taxon>
        <taxon>Actinopterygii</taxon>
        <taxon>Neopterygii</taxon>
        <taxon>Teleostei</taxon>
        <taxon>Neoteleostei</taxon>
        <taxon>Acanthomorphata</taxon>
        <taxon>Eupercaria</taxon>
        <taxon>Centrarchiformes</taxon>
        <taxon>Terapontoidei</taxon>
        <taxon>Terapontidae</taxon>
        <taxon>Scortum</taxon>
    </lineage>
</organism>